<dbReference type="OrthoDB" id="405996at2759"/>
<evidence type="ECO:0000256" key="1">
    <source>
        <dbReference type="SAM" id="MobiDB-lite"/>
    </source>
</evidence>
<dbReference type="VEuPathDB" id="VectorBase:ISCP_005203"/>
<dbReference type="InterPro" id="IPR002013">
    <property type="entry name" value="SAC_dom"/>
</dbReference>
<evidence type="ECO:0000259" key="3">
    <source>
        <dbReference type="PROSITE" id="PS51791"/>
    </source>
</evidence>
<gene>
    <name evidence="4" type="ORF">IscW_ISCW014368</name>
</gene>
<feature type="region of interest" description="Disordered" evidence="1">
    <location>
        <begin position="416"/>
        <end position="445"/>
    </location>
</feature>
<dbReference type="Pfam" id="PF12456">
    <property type="entry name" value="hSac2"/>
    <property type="match status" value="1"/>
</dbReference>
<dbReference type="EMBL" id="DS963660">
    <property type="protein sequence ID" value="EEC19569.1"/>
    <property type="molecule type" value="Genomic_DNA"/>
</dbReference>
<dbReference type="EMBL" id="ABJB010700708">
    <property type="status" value="NOT_ANNOTATED_CDS"/>
    <property type="molecule type" value="Genomic_DNA"/>
</dbReference>
<reference evidence="5" key="2">
    <citation type="submission" date="2020-05" db="UniProtKB">
        <authorList>
            <consortium name="EnsemblMetazoa"/>
        </authorList>
    </citation>
    <scope>IDENTIFICATION</scope>
    <source>
        <strain evidence="5">wikel</strain>
    </source>
</reference>
<evidence type="ECO:0000313" key="5">
    <source>
        <dbReference type="EnsemblMetazoa" id="ISCW014368-PA"/>
    </source>
</evidence>
<protein>
    <submittedName>
        <fullName evidence="4 5">Suppressor of actin, putative</fullName>
    </submittedName>
</protein>
<dbReference type="STRING" id="6945.B7QL47"/>
<feature type="domain" description="SAC" evidence="2">
    <location>
        <begin position="1"/>
        <end position="102"/>
    </location>
</feature>
<dbReference type="PANTHER" id="PTHR45662">
    <property type="entry name" value="PHOSPHATIDYLINOSITIDE PHOSPHATASE SAC1"/>
    <property type="match status" value="1"/>
</dbReference>
<dbReference type="PaxDb" id="6945-B7QL47"/>
<dbReference type="HOGENOM" id="CLU_490291_0_0_1"/>
<feature type="domain" description="HSac2" evidence="3">
    <location>
        <begin position="176"/>
        <end position="325"/>
    </location>
</feature>
<dbReference type="EnsemblMetazoa" id="ISCW014368-RA">
    <property type="protein sequence ID" value="ISCW014368-PA"/>
    <property type="gene ID" value="ISCW014368"/>
</dbReference>
<dbReference type="InterPro" id="IPR022158">
    <property type="entry name" value="Inositol_phosphatase"/>
</dbReference>
<feature type="compositionally biased region" description="Polar residues" evidence="1">
    <location>
        <begin position="432"/>
        <end position="445"/>
    </location>
</feature>
<evidence type="ECO:0000259" key="2">
    <source>
        <dbReference type="PROSITE" id="PS50275"/>
    </source>
</evidence>
<sequence>MRFENVSVLIDGIKDLVRDMRYCWLDQQGLICGQRGVFRINCIDCLDRTNIVQTAIAKTAMDTQFVRLGLLPPEGVLPTACRRIFQMLWANNGDIISRQYAGTVALKGDFTRTGSRRLAGMMKDGYNSANRYYMNRFKDAYRQATIDIMLGNPVTEDFMAVSPEQEDEPILEMQDQEHHEHVKQLIEHCKKMLIPESEVVLGGWALIDADPVTGDPGQGDMDSILVLTQDSYYVAEYDDQTDRITKYQRVFLEDLEKMELGPEPSLFKSRHHCIRLHYLVNGQGGYFHMFRSTGTRFFNNVAVPINSEEEAIACGADKRPAAALGALCEARGSFQVDSSSDSEEDSARWLRRAGPLTADRTLSSDYSECSDLDSDEPGSTQDTLLESCGILATSPSLANVEARPPSAFEIDDFVSDEAPSELPSPARRRQLSKSSEQLDSRSSASPTLGELCRLLVHEEAPREAEGGLSGKMKMSHSESAIQDFSLPCSLPNPLSSPIIIKKDLVLSPLSRIAKGVQTLGLNLRPVAMGGRRSQLPLESEALRQRKRTCRSHILEL</sequence>
<name>B7QL47_IXOSC</name>
<evidence type="ECO:0000313" key="6">
    <source>
        <dbReference type="Proteomes" id="UP000001555"/>
    </source>
</evidence>
<dbReference type="Proteomes" id="UP000001555">
    <property type="component" value="Unassembled WGS sequence"/>
</dbReference>
<organism>
    <name type="scientific">Ixodes scapularis</name>
    <name type="common">Black-legged tick</name>
    <name type="synonym">Deer tick</name>
    <dbReference type="NCBI Taxonomy" id="6945"/>
    <lineage>
        <taxon>Eukaryota</taxon>
        <taxon>Metazoa</taxon>
        <taxon>Ecdysozoa</taxon>
        <taxon>Arthropoda</taxon>
        <taxon>Chelicerata</taxon>
        <taxon>Arachnida</taxon>
        <taxon>Acari</taxon>
        <taxon>Parasitiformes</taxon>
        <taxon>Ixodida</taxon>
        <taxon>Ixodoidea</taxon>
        <taxon>Ixodidae</taxon>
        <taxon>Ixodinae</taxon>
        <taxon>Ixodes</taxon>
    </lineage>
</organism>
<keyword evidence="6" id="KW-1185">Reference proteome</keyword>
<proteinExistence type="predicted"/>
<dbReference type="AlphaFoldDB" id="B7QL47"/>
<dbReference type="PROSITE" id="PS51791">
    <property type="entry name" value="HSAC2"/>
    <property type="match status" value="1"/>
</dbReference>
<dbReference type="VEuPathDB" id="VectorBase:ISCI014368"/>
<dbReference type="VEuPathDB" id="VectorBase:ISCW014368"/>
<reference evidence="4 6" key="1">
    <citation type="submission" date="2008-03" db="EMBL/GenBank/DDBJ databases">
        <title>Annotation of Ixodes scapularis.</title>
        <authorList>
            <consortium name="Ixodes scapularis Genome Project Consortium"/>
            <person name="Caler E."/>
            <person name="Hannick L.I."/>
            <person name="Bidwell S."/>
            <person name="Joardar V."/>
            <person name="Thiagarajan M."/>
            <person name="Amedeo P."/>
            <person name="Galinsky K.J."/>
            <person name="Schobel S."/>
            <person name="Inman J."/>
            <person name="Hostetler J."/>
            <person name="Miller J."/>
            <person name="Hammond M."/>
            <person name="Megy K."/>
            <person name="Lawson D."/>
            <person name="Kodira C."/>
            <person name="Sutton G."/>
            <person name="Meyer J."/>
            <person name="Hill C.A."/>
            <person name="Birren B."/>
            <person name="Nene V."/>
            <person name="Collins F."/>
            <person name="Alarcon-Chaidez F."/>
            <person name="Wikel S."/>
            <person name="Strausberg R."/>
        </authorList>
    </citation>
    <scope>NUCLEOTIDE SEQUENCE [LARGE SCALE GENOMIC DNA]</scope>
    <source>
        <strain evidence="6">Wikel</strain>
        <strain evidence="4">Wikel colony</strain>
    </source>
</reference>
<dbReference type="GO" id="GO:0016791">
    <property type="term" value="F:phosphatase activity"/>
    <property type="evidence" value="ECO:0007669"/>
    <property type="project" value="InterPro"/>
</dbReference>
<dbReference type="PROSITE" id="PS50275">
    <property type="entry name" value="SAC"/>
    <property type="match status" value="1"/>
</dbReference>
<dbReference type="PANTHER" id="PTHR45662:SF8">
    <property type="entry name" value="PHOSPHATIDYLINOSITIDE PHOSPHATASE SAC2"/>
    <property type="match status" value="1"/>
</dbReference>
<dbReference type="InterPro" id="IPR034753">
    <property type="entry name" value="hSac2"/>
</dbReference>
<dbReference type="InParanoid" id="B7QL47"/>
<accession>B7QL47</accession>
<evidence type="ECO:0000313" key="4">
    <source>
        <dbReference type="EMBL" id="EEC19569.1"/>
    </source>
</evidence>